<proteinExistence type="predicted"/>
<dbReference type="AlphaFoldDB" id="A0A4Z2I896"/>
<feature type="region of interest" description="Disordered" evidence="1">
    <location>
        <begin position="1"/>
        <end position="20"/>
    </location>
</feature>
<dbReference type="Proteomes" id="UP000314294">
    <property type="component" value="Unassembled WGS sequence"/>
</dbReference>
<accession>A0A4Z2I896</accession>
<evidence type="ECO:0000313" key="3">
    <source>
        <dbReference type="Proteomes" id="UP000314294"/>
    </source>
</evidence>
<evidence type="ECO:0000313" key="2">
    <source>
        <dbReference type="EMBL" id="TNN73635.1"/>
    </source>
</evidence>
<feature type="compositionally biased region" description="Basic and acidic residues" evidence="1">
    <location>
        <begin position="103"/>
        <end position="121"/>
    </location>
</feature>
<gene>
    <name evidence="2" type="ORF">EYF80_016230</name>
</gene>
<feature type="region of interest" description="Disordered" evidence="1">
    <location>
        <begin position="96"/>
        <end position="121"/>
    </location>
</feature>
<feature type="compositionally biased region" description="Polar residues" evidence="1">
    <location>
        <begin position="9"/>
        <end position="20"/>
    </location>
</feature>
<comment type="caution">
    <text evidence="2">The sequence shown here is derived from an EMBL/GenBank/DDBJ whole genome shotgun (WGS) entry which is preliminary data.</text>
</comment>
<dbReference type="EMBL" id="SRLO01000123">
    <property type="protein sequence ID" value="TNN73635.1"/>
    <property type="molecule type" value="Genomic_DNA"/>
</dbReference>
<evidence type="ECO:0000256" key="1">
    <source>
        <dbReference type="SAM" id="MobiDB-lite"/>
    </source>
</evidence>
<keyword evidence="3" id="KW-1185">Reference proteome</keyword>
<organism evidence="2 3">
    <name type="scientific">Liparis tanakae</name>
    <name type="common">Tanaka's snailfish</name>
    <dbReference type="NCBI Taxonomy" id="230148"/>
    <lineage>
        <taxon>Eukaryota</taxon>
        <taxon>Metazoa</taxon>
        <taxon>Chordata</taxon>
        <taxon>Craniata</taxon>
        <taxon>Vertebrata</taxon>
        <taxon>Euteleostomi</taxon>
        <taxon>Actinopterygii</taxon>
        <taxon>Neopterygii</taxon>
        <taxon>Teleostei</taxon>
        <taxon>Neoteleostei</taxon>
        <taxon>Acanthomorphata</taxon>
        <taxon>Eupercaria</taxon>
        <taxon>Perciformes</taxon>
        <taxon>Cottioidei</taxon>
        <taxon>Cottales</taxon>
        <taxon>Liparidae</taxon>
        <taxon>Liparis</taxon>
    </lineage>
</organism>
<sequence>MTIWRKRSSSLQRRSAGPTSGWLQRTMAACVSGWIQDRTYRTAGFTTDTHTGPFPLPVVWRGEELTGGLDRLSREQRNLVLEHRGLRPAPRGWKKVLHRTRTGQRDQNRLDLDHQEPTGSY</sequence>
<reference evidence="2 3" key="1">
    <citation type="submission" date="2019-03" db="EMBL/GenBank/DDBJ databases">
        <title>First draft genome of Liparis tanakae, snailfish: a comprehensive survey of snailfish specific genes.</title>
        <authorList>
            <person name="Kim W."/>
            <person name="Song I."/>
            <person name="Jeong J.-H."/>
            <person name="Kim D."/>
            <person name="Kim S."/>
            <person name="Ryu S."/>
            <person name="Song J.Y."/>
            <person name="Lee S.K."/>
        </authorList>
    </citation>
    <scope>NUCLEOTIDE SEQUENCE [LARGE SCALE GENOMIC DNA]</scope>
    <source>
        <tissue evidence="2">Muscle</tissue>
    </source>
</reference>
<name>A0A4Z2I896_9TELE</name>
<protein>
    <submittedName>
        <fullName evidence="2">Uncharacterized protein</fullName>
    </submittedName>
</protein>